<dbReference type="PANTHER" id="PTHR42648:SF11">
    <property type="entry name" value="TRANSPOSON TY4-P GAG-POL POLYPROTEIN"/>
    <property type="match status" value="1"/>
</dbReference>
<keyword evidence="4" id="KW-0479">Metal-binding</keyword>
<keyword evidence="2" id="KW-0548">Nucleotidyltransferase</keyword>
<dbReference type="GO" id="GO:0003723">
    <property type="term" value="F:RNA binding"/>
    <property type="evidence" value="ECO:0007669"/>
    <property type="project" value="UniProtKB-KW"/>
</dbReference>
<feature type="region of interest" description="Disordered" evidence="15">
    <location>
        <begin position="204"/>
        <end position="230"/>
    </location>
</feature>
<keyword evidence="6" id="KW-0378">Hydrolase</keyword>
<dbReference type="OrthoDB" id="1750639at2759"/>
<evidence type="ECO:0000256" key="1">
    <source>
        <dbReference type="ARBA" id="ARBA00022578"/>
    </source>
</evidence>
<evidence type="ECO:0000256" key="4">
    <source>
        <dbReference type="ARBA" id="ARBA00022723"/>
    </source>
</evidence>
<evidence type="ECO:0000256" key="11">
    <source>
        <dbReference type="ARBA" id="ARBA00022932"/>
    </source>
</evidence>
<dbReference type="InterPro" id="IPR039537">
    <property type="entry name" value="Retrotran_Ty1/copia-like"/>
</dbReference>
<dbReference type="GO" id="GO:0015074">
    <property type="term" value="P:DNA integration"/>
    <property type="evidence" value="ECO:0007669"/>
    <property type="project" value="UniProtKB-KW"/>
</dbReference>
<dbReference type="GO" id="GO:0003964">
    <property type="term" value="F:RNA-directed DNA polymerase activity"/>
    <property type="evidence" value="ECO:0007669"/>
    <property type="project" value="UniProtKB-KW"/>
</dbReference>
<dbReference type="GO" id="GO:0003887">
    <property type="term" value="F:DNA-directed DNA polymerase activity"/>
    <property type="evidence" value="ECO:0007669"/>
    <property type="project" value="UniProtKB-KW"/>
</dbReference>
<evidence type="ECO:0000256" key="13">
    <source>
        <dbReference type="ARBA" id="ARBA00048173"/>
    </source>
</evidence>
<keyword evidence="12" id="KW-0233">DNA recombination</keyword>
<evidence type="ECO:0000256" key="9">
    <source>
        <dbReference type="ARBA" id="ARBA00022908"/>
    </source>
</evidence>
<evidence type="ECO:0000256" key="3">
    <source>
        <dbReference type="ARBA" id="ARBA00022722"/>
    </source>
</evidence>
<keyword evidence="3" id="KW-0540">Nuclease</keyword>
<accession>A0A9Q3DW89</accession>
<dbReference type="PROSITE" id="PS50994">
    <property type="entry name" value="INTEGRASE"/>
    <property type="match status" value="1"/>
</dbReference>
<keyword evidence="11" id="KW-0239">DNA-directed DNA polymerase</keyword>
<keyword evidence="11" id="KW-0808">Transferase</keyword>
<keyword evidence="9" id="KW-0229">DNA integration</keyword>
<dbReference type="InterPro" id="IPR057670">
    <property type="entry name" value="SH3_retrovirus"/>
</dbReference>
<reference evidence="17" key="1">
    <citation type="submission" date="2021-03" db="EMBL/GenBank/DDBJ databases">
        <title>Draft genome sequence of rust myrtle Austropuccinia psidii MF-1, a brazilian biotype.</title>
        <authorList>
            <person name="Quecine M.C."/>
            <person name="Pachon D.M.R."/>
            <person name="Bonatelli M.L."/>
            <person name="Correr F.H."/>
            <person name="Franceschini L.M."/>
            <person name="Leite T.F."/>
            <person name="Margarido G.R.A."/>
            <person name="Almeida C.A."/>
            <person name="Ferrarezi J.A."/>
            <person name="Labate C.A."/>
        </authorList>
    </citation>
    <scope>NUCLEOTIDE SEQUENCE</scope>
    <source>
        <strain evidence="17">MF-1</strain>
    </source>
</reference>
<organism evidence="17 18">
    <name type="scientific">Austropuccinia psidii MF-1</name>
    <dbReference type="NCBI Taxonomy" id="1389203"/>
    <lineage>
        <taxon>Eukaryota</taxon>
        <taxon>Fungi</taxon>
        <taxon>Dikarya</taxon>
        <taxon>Basidiomycota</taxon>
        <taxon>Pucciniomycotina</taxon>
        <taxon>Pucciniomycetes</taxon>
        <taxon>Pucciniales</taxon>
        <taxon>Sphaerophragmiaceae</taxon>
        <taxon>Austropuccinia</taxon>
    </lineage>
</organism>
<dbReference type="Gene3D" id="3.30.420.10">
    <property type="entry name" value="Ribonuclease H-like superfamily/Ribonuclease H"/>
    <property type="match status" value="1"/>
</dbReference>
<evidence type="ECO:0000256" key="12">
    <source>
        <dbReference type="ARBA" id="ARBA00023172"/>
    </source>
</evidence>
<comment type="caution">
    <text evidence="17">The sequence shown here is derived from an EMBL/GenBank/DDBJ whole genome shotgun (WGS) entry which is preliminary data.</text>
</comment>
<dbReference type="InterPro" id="IPR012337">
    <property type="entry name" value="RNaseH-like_sf"/>
</dbReference>
<dbReference type="Pfam" id="PF25597">
    <property type="entry name" value="SH3_retrovirus"/>
    <property type="match status" value="1"/>
</dbReference>
<dbReference type="GO" id="GO:0016787">
    <property type="term" value="F:hydrolase activity"/>
    <property type="evidence" value="ECO:0007669"/>
    <property type="project" value="UniProtKB-KW"/>
</dbReference>
<evidence type="ECO:0000256" key="8">
    <source>
        <dbReference type="ARBA" id="ARBA00022884"/>
    </source>
</evidence>
<keyword evidence="1" id="KW-0815">Transposition</keyword>
<comment type="catalytic activity">
    <reaction evidence="13">
        <text>DNA(n) + a 2'-deoxyribonucleoside 5'-triphosphate = DNA(n+1) + diphosphate</text>
        <dbReference type="Rhea" id="RHEA:22508"/>
        <dbReference type="Rhea" id="RHEA-COMP:17339"/>
        <dbReference type="Rhea" id="RHEA-COMP:17340"/>
        <dbReference type="ChEBI" id="CHEBI:33019"/>
        <dbReference type="ChEBI" id="CHEBI:61560"/>
        <dbReference type="ChEBI" id="CHEBI:173112"/>
        <dbReference type="EC" id="2.7.7.49"/>
    </reaction>
</comment>
<dbReference type="SUPFAM" id="SSF53098">
    <property type="entry name" value="Ribonuclease H-like"/>
    <property type="match status" value="1"/>
</dbReference>
<evidence type="ECO:0000256" key="2">
    <source>
        <dbReference type="ARBA" id="ARBA00022695"/>
    </source>
</evidence>
<dbReference type="PANTHER" id="PTHR42648">
    <property type="entry name" value="TRANSPOSASE, PUTATIVE-RELATED"/>
    <property type="match status" value="1"/>
</dbReference>
<sequence>MSQQSAHLIAKQSEKAVSSDSDTFMIQEYMVLNGICLEQGPPDSHQTNGISESFNQTLLTKIHCLLAQSKIPVQLWNEAAKHGSLLLNLPPHKAINMESPFKVLQHTNATIQSETKLNELIPFGRKTTVHVRKTDSKLNPRGETLKVLTYEEYSDAMRFYNDQTKRVRVSRDYIVPNSSYKNKLRQDIITLPIPVVKTRITPGINVETPREEQNTVTEHPPIPSTTHSKNKHYTYVPHYDEAPKNILGKISSQNIVEDTRRKVNLPD</sequence>
<keyword evidence="8" id="KW-0694">RNA-binding</keyword>
<dbReference type="AlphaFoldDB" id="A0A9Q3DW89"/>
<keyword evidence="7" id="KW-0460">Magnesium</keyword>
<dbReference type="GO" id="GO:0005634">
    <property type="term" value="C:nucleus"/>
    <property type="evidence" value="ECO:0007669"/>
    <property type="project" value="UniProtKB-ARBA"/>
</dbReference>
<proteinExistence type="predicted"/>
<keyword evidence="10" id="KW-0695">RNA-directed DNA polymerase</keyword>
<evidence type="ECO:0000256" key="6">
    <source>
        <dbReference type="ARBA" id="ARBA00022801"/>
    </source>
</evidence>
<protein>
    <recommendedName>
        <fullName evidence="16">Integrase catalytic domain-containing protein</fullName>
    </recommendedName>
</protein>
<evidence type="ECO:0000256" key="5">
    <source>
        <dbReference type="ARBA" id="ARBA00022759"/>
    </source>
</evidence>
<feature type="domain" description="Integrase catalytic" evidence="16">
    <location>
        <begin position="1"/>
        <end position="108"/>
    </location>
</feature>
<evidence type="ECO:0000256" key="10">
    <source>
        <dbReference type="ARBA" id="ARBA00022918"/>
    </source>
</evidence>
<dbReference type="InterPro" id="IPR001584">
    <property type="entry name" value="Integrase_cat-core"/>
</dbReference>
<evidence type="ECO:0000313" key="18">
    <source>
        <dbReference type="Proteomes" id="UP000765509"/>
    </source>
</evidence>
<dbReference type="InterPro" id="IPR036397">
    <property type="entry name" value="RNaseH_sf"/>
</dbReference>
<dbReference type="EMBL" id="AVOT02019928">
    <property type="protein sequence ID" value="MBW0507816.1"/>
    <property type="molecule type" value="Genomic_DNA"/>
</dbReference>
<name>A0A9Q3DW89_9BASI</name>
<dbReference type="GO" id="GO:0006310">
    <property type="term" value="P:DNA recombination"/>
    <property type="evidence" value="ECO:0007669"/>
    <property type="project" value="UniProtKB-KW"/>
</dbReference>
<evidence type="ECO:0000256" key="15">
    <source>
        <dbReference type="SAM" id="MobiDB-lite"/>
    </source>
</evidence>
<gene>
    <name evidence="17" type="ORF">O181_047531</name>
</gene>
<evidence type="ECO:0000313" key="17">
    <source>
        <dbReference type="EMBL" id="MBW0507816.1"/>
    </source>
</evidence>
<comment type="catalytic activity">
    <reaction evidence="14">
        <text>DNA(n) + a 2'-deoxyribonucleoside 5'-triphosphate = DNA(n+1) + diphosphate</text>
        <dbReference type="Rhea" id="RHEA:22508"/>
        <dbReference type="Rhea" id="RHEA-COMP:17339"/>
        <dbReference type="Rhea" id="RHEA-COMP:17340"/>
        <dbReference type="ChEBI" id="CHEBI:33019"/>
        <dbReference type="ChEBI" id="CHEBI:61560"/>
        <dbReference type="ChEBI" id="CHEBI:173112"/>
        <dbReference type="EC" id="2.7.7.7"/>
    </reaction>
</comment>
<keyword evidence="5" id="KW-0255">Endonuclease</keyword>
<evidence type="ECO:0000256" key="14">
    <source>
        <dbReference type="ARBA" id="ARBA00049244"/>
    </source>
</evidence>
<evidence type="ECO:0000256" key="7">
    <source>
        <dbReference type="ARBA" id="ARBA00022842"/>
    </source>
</evidence>
<dbReference type="GO" id="GO:0004519">
    <property type="term" value="F:endonuclease activity"/>
    <property type="evidence" value="ECO:0007669"/>
    <property type="project" value="UniProtKB-KW"/>
</dbReference>
<keyword evidence="18" id="KW-1185">Reference proteome</keyword>
<dbReference type="Proteomes" id="UP000765509">
    <property type="component" value="Unassembled WGS sequence"/>
</dbReference>
<dbReference type="GO" id="GO:0032196">
    <property type="term" value="P:transposition"/>
    <property type="evidence" value="ECO:0007669"/>
    <property type="project" value="UniProtKB-KW"/>
</dbReference>
<dbReference type="GO" id="GO:0046872">
    <property type="term" value="F:metal ion binding"/>
    <property type="evidence" value="ECO:0007669"/>
    <property type="project" value="UniProtKB-KW"/>
</dbReference>
<evidence type="ECO:0000259" key="16">
    <source>
        <dbReference type="PROSITE" id="PS50994"/>
    </source>
</evidence>